<dbReference type="InterPro" id="IPR018202">
    <property type="entry name" value="Ser_caboxypep_ser_AS"/>
</dbReference>
<dbReference type="Proteomes" id="UP001498398">
    <property type="component" value="Unassembled WGS sequence"/>
</dbReference>
<keyword evidence="2 7" id="KW-0121">Carboxypeptidase</keyword>
<evidence type="ECO:0000256" key="1">
    <source>
        <dbReference type="ARBA" id="ARBA00009431"/>
    </source>
</evidence>
<dbReference type="EMBL" id="JBANRG010000002">
    <property type="protein sequence ID" value="KAK7471220.1"/>
    <property type="molecule type" value="Genomic_DNA"/>
</dbReference>
<organism evidence="8 9">
    <name type="scientific">Marasmiellus scandens</name>
    <dbReference type="NCBI Taxonomy" id="2682957"/>
    <lineage>
        <taxon>Eukaryota</taxon>
        <taxon>Fungi</taxon>
        <taxon>Dikarya</taxon>
        <taxon>Basidiomycota</taxon>
        <taxon>Agaricomycotina</taxon>
        <taxon>Agaricomycetes</taxon>
        <taxon>Agaricomycetidae</taxon>
        <taxon>Agaricales</taxon>
        <taxon>Marasmiineae</taxon>
        <taxon>Omphalotaceae</taxon>
        <taxon>Marasmiellus</taxon>
    </lineage>
</organism>
<dbReference type="PANTHER" id="PTHR11802:SF113">
    <property type="entry name" value="SERINE CARBOXYPEPTIDASE CTSA-4.1"/>
    <property type="match status" value="1"/>
</dbReference>
<sequence length="495" mass="55122">MTGFKGLFILLLGITSAFATSRNSQVVFDTKNYDNSVYNSTSSTIQTLHLSSVRSHEFTALKHPRFPKHQVRVKKTAFCDPTVNVYTGYLDVNEGAKHMFFYFFESRSDPDNDDVMMWINGGPGCSSSMGLLMELGPCGIDMSSKSPNGTNWNPYGWNEAANIFFLDQPVGVGFSYADFGEHVDTTEDAAKNVHAFITIFFETFNQFAGRPLHLSGESYGGRYLPVFASEIYDQNQVAQKEGRPTLNLQSVLIGNGNTGISTLYPGRYEIECGTAALDVPVQSISTCVRMKMALPRCQQAMKNSCIDQFDMINCQAAVNFCDSEISSGMWASGRNVYDISKMCVGDDLCYEENSAIKNFLDLPETRTLLGVETPNNFSACSSEVGRNFAAHLDKWAVPTQYYVAGLLERGIRVLIYAGTYDWQCNWVSNKLWVDSLEWSGQEDYGNALWRDWYVGKQKAGEVKSTPLLSFVTIRGAGHMMSFFSIATLPNKVIDP</sequence>
<evidence type="ECO:0000256" key="7">
    <source>
        <dbReference type="RuleBase" id="RU361156"/>
    </source>
</evidence>
<dbReference type="InterPro" id="IPR029058">
    <property type="entry name" value="AB_hydrolase_fold"/>
</dbReference>
<dbReference type="SUPFAM" id="SSF53474">
    <property type="entry name" value="alpha/beta-Hydrolases"/>
    <property type="match status" value="1"/>
</dbReference>
<dbReference type="Gene3D" id="3.40.50.1820">
    <property type="entry name" value="alpha/beta hydrolase"/>
    <property type="match status" value="1"/>
</dbReference>
<evidence type="ECO:0000256" key="5">
    <source>
        <dbReference type="ARBA" id="ARBA00022801"/>
    </source>
</evidence>
<name>A0ABR1K552_9AGAR</name>
<dbReference type="EC" id="3.4.16.-" evidence="7"/>
<reference evidence="8 9" key="1">
    <citation type="submission" date="2024-01" db="EMBL/GenBank/DDBJ databases">
        <title>A draft genome for the cacao thread blight pathogen Marasmiellus scandens.</title>
        <authorList>
            <person name="Baruah I.K."/>
            <person name="Leung J."/>
            <person name="Bukari Y."/>
            <person name="Amoako-Attah I."/>
            <person name="Meinhardt L.W."/>
            <person name="Bailey B.A."/>
            <person name="Cohen S.P."/>
        </authorList>
    </citation>
    <scope>NUCLEOTIDE SEQUENCE [LARGE SCALE GENOMIC DNA]</scope>
    <source>
        <strain evidence="8 9">GH-19</strain>
    </source>
</reference>
<evidence type="ECO:0000313" key="8">
    <source>
        <dbReference type="EMBL" id="KAK7471220.1"/>
    </source>
</evidence>
<evidence type="ECO:0000256" key="4">
    <source>
        <dbReference type="ARBA" id="ARBA00022729"/>
    </source>
</evidence>
<dbReference type="Gene3D" id="1.10.287.410">
    <property type="match status" value="1"/>
</dbReference>
<dbReference type="PRINTS" id="PR00724">
    <property type="entry name" value="CRBOXYPTASEC"/>
</dbReference>
<keyword evidence="9" id="KW-1185">Reference proteome</keyword>
<accession>A0ABR1K552</accession>
<dbReference type="PANTHER" id="PTHR11802">
    <property type="entry name" value="SERINE PROTEASE FAMILY S10 SERINE CARBOXYPEPTIDASE"/>
    <property type="match status" value="1"/>
</dbReference>
<evidence type="ECO:0000256" key="3">
    <source>
        <dbReference type="ARBA" id="ARBA00022670"/>
    </source>
</evidence>
<feature type="chain" id="PRO_5045003120" description="Carboxypeptidase" evidence="7">
    <location>
        <begin position="20"/>
        <end position="495"/>
    </location>
</feature>
<proteinExistence type="inferred from homology"/>
<dbReference type="Pfam" id="PF00450">
    <property type="entry name" value="Peptidase_S10"/>
    <property type="match status" value="1"/>
</dbReference>
<protein>
    <recommendedName>
        <fullName evidence="7">Carboxypeptidase</fullName>
        <ecNumber evidence="7">3.4.16.-</ecNumber>
    </recommendedName>
</protein>
<dbReference type="PROSITE" id="PS00131">
    <property type="entry name" value="CARBOXYPEPT_SER_SER"/>
    <property type="match status" value="1"/>
</dbReference>
<keyword evidence="6" id="KW-0325">Glycoprotein</keyword>
<dbReference type="InterPro" id="IPR001563">
    <property type="entry name" value="Peptidase_S10"/>
</dbReference>
<comment type="similarity">
    <text evidence="1 7">Belongs to the peptidase S10 family.</text>
</comment>
<feature type="signal peptide" evidence="7">
    <location>
        <begin position="1"/>
        <end position="19"/>
    </location>
</feature>
<evidence type="ECO:0000256" key="2">
    <source>
        <dbReference type="ARBA" id="ARBA00022645"/>
    </source>
</evidence>
<evidence type="ECO:0000313" key="9">
    <source>
        <dbReference type="Proteomes" id="UP001498398"/>
    </source>
</evidence>
<evidence type="ECO:0000256" key="6">
    <source>
        <dbReference type="ARBA" id="ARBA00023180"/>
    </source>
</evidence>
<keyword evidence="4 7" id="KW-0732">Signal</keyword>
<gene>
    <name evidence="8" type="ORF">VKT23_002629</name>
</gene>
<comment type="caution">
    <text evidence="8">The sequence shown here is derived from an EMBL/GenBank/DDBJ whole genome shotgun (WGS) entry which is preliminary data.</text>
</comment>
<keyword evidence="3 7" id="KW-0645">Protease</keyword>
<keyword evidence="5 7" id="KW-0378">Hydrolase</keyword>